<dbReference type="RefSeq" id="WP_153339328.1">
    <property type="nucleotide sequence ID" value="NZ_WEGI01000002.1"/>
</dbReference>
<keyword evidence="2" id="KW-0732">Signal</keyword>
<evidence type="ECO:0000313" key="4">
    <source>
        <dbReference type="EMBL" id="MQY25497.1"/>
    </source>
</evidence>
<dbReference type="Pfam" id="PF00561">
    <property type="entry name" value="Abhydrolase_1"/>
    <property type="match status" value="1"/>
</dbReference>
<evidence type="ECO:0000256" key="1">
    <source>
        <dbReference type="SAM" id="MobiDB-lite"/>
    </source>
</evidence>
<dbReference type="AlphaFoldDB" id="A0A7K0DII3"/>
<dbReference type="Proteomes" id="UP000431401">
    <property type="component" value="Unassembled WGS sequence"/>
</dbReference>
<dbReference type="EMBL" id="WEGI01000002">
    <property type="protein sequence ID" value="MQY25497.1"/>
    <property type="molecule type" value="Genomic_DNA"/>
</dbReference>
<dbReference type="Gene3D" id="3.40.50.1820">
    <property type="entry name" value="alpha/beta hydrolase"/>
    <property type="match status" value="1"/>
</dbReference>
<evidence type="ECO:0000259" key="3">
    <source>
        <dbReference type="Pfam" id="PF00561"/>
    </source>
</evidence>
<evidence type="ECO:0000313" key="5">
    <source>
        <dbReference type="Proteomes" id="UP000431401"/>
    </source>
</evidence>
<dbReference type="GO" id="GO:0052689">
    <property type="term" value="F:carboxylic ester hydrolase activity"/>
    <property type="evidence" value="ECO:0007669"/>
    <property type="project" value="TreeGrafter"/>
</dbReference>
<dbReference type="PANTHER" id="PTHR43265:SF1">
    <property type="entry name" value="ESTERASE ESTD"/>
    <property type="match status" value="1"/>
</dbReference>
<proteinExistence type="predicted"/>
<dbReference type="InterPro" id="IPR053145">
    <property type="entry name" value="AB_hydrolase_Est10"/>
</dbReference>
<sequence>MASLRSLTLVVLVAVLTGACAHQGNGSSVPAPDPGLTGDWNGSLDLPNLPLPVGVSFADGSGTLDIPVQGVYATPLEQVRADPDGVAFRAPGLPGDVSFRGRYDRGGDTITGTITQAGRELPLALRRGKVPVPPRPQEPRAPWPYRSEDVTYRSGDITVAGTVTVPDSPGPHPAVVLIAGSGPNDRDEQIFGHKPFLLLADTLTRAGYAVLRTDKRGVGGTGGALNDADYRDLADDTAAGVGYLRGRADIDAAHIGLLGHSEGGYLAPLVAARANSGVAFVILMAGPAVAGAEVLLEQNELIAAAAGMGREAIHHQLEFVGTLTTLVRAGDLDAARDLFRDHTATLTPGREQPADALDYYTSTNFRSFLNYDPGPALSALRIPVLAFFGSKDLQVPPAQSEPPMRRYLGADPDAEVRVFDGLNHLMQPAGTGAVSEYGSIDTTIDPAVLDHVTAWLAARAPVRR</sequence>
<dbReference type="SUPFAM" id="SSF53474">
    <property type="entry name" value="alpha/beta-Hydrolases"/>
    <property type="match status" value="1"/>
</dbReference>
<gene>
    <name evidence="4" type="ORF">NRB56_10540</name>
</gene>
<protein>
    <recommendedName>
        <fullName evidence="3">AB hydrolase-1 domain-containing protein</fullName>
    </recommendedName>
</protein>
<organism evidence="4 5">
    <name type="scientific">Nocardia aurantia</name>
    <dbReference type="NCBI Taxonomy" id="2585199"/>
    <lineage>
        <taxon>Bacteria</taxon>
        <taxon>Bacillati</taxon>
        <taxon>Actinomycetota</taxon>
        <taxon>Actinomycetes</taxon>
        <taxon>Mycobacteriales</taxon>
        <taxon>Nocardiaceae</taxon>
        <taxon>Nocardia</taxon>
    </lineage>
</organism>
<reference evidence="4 5" key="1">
    <citation type="submission" date="2019-10" db="EMBL/GenBank/DDBJ databases">
        <title>Nocardia macrotermitis sp. nov. and Nocardia aurantia sp. nov., isolated from the gut of fungus growing-termite Macrotermes natalensis.</title>
        <authorList>
            <person name="Benndorf R."/>
            <person name="Schwitalla J."/>
            <person name="Martin K."/>
            <person name="De Beer W."/>
            <person name="Kaster A.-K."/>
            <person name="Vollmers J."/>
            <person name="Poulsen M."/>
            <person name="Beemelmanns C."/>
        </authorList>
    </citation>
    <scope>NUCLEOTIDE SEQUENCE [LARGE SCALE GENOMIC DNA]</scope>
    <source>
        <strain evidence="4 5">RB56</strain>
    </source>
</reference>
<feature type="signal peptide" evidence="2">
    <location>
        <begin position="1"/>
        <end position="21"/>
    </location>
</feature>
<accession>A0A7K0DII3</accession>
<dbReference type="InterPro" id="IPR029058">
    <property type="entry name" value="AB_hydrolase_fold"/>
</dbReference>
<dbReference type="InterPro" id="IPR000073">
    <property type="entry name" value="AB_hydrolase_1"/>
</dbReference>
<feature type="compositionally biased region" description="Pro residues" evidence="1">
    <location>
        <begin position="131"/>
        <end position="142"/>
    </location>
</feature>
<dbReference type="OrthoDB" id="9809549at2"/>
<keyword evidence="5" id="KW-1185">Reference proteome</keyword>
<dbReference type="PROSITE" id="PS51257">
    <property type="entry name" value="PROKAR_LIPOPROTEIN"/>
    <property type="match status" value="1"/>
</dbReference>
<feature type="domain" description="AB hydrolase-1" evidence="3">
    <location>
        <begin position="191"/>
        <end position="427"/>
    </location>
</feature>
<dbReference type="PANTHER" id="PTHR43265">
    <property type="entry name" value="ESTERASE ESTD"/>
    <property type="match status" value="1"/>
</dbReference>
<name>A0A7K0DII3_9NOCA</name>
<feature type="chain" id="PRO_5029524810" description="AB hydrolase-1 domain-containing protein" evidence="2">
    <location>
        <begin position="22"/>
        <end position="464"/>
    </location>
</feature>
<evidence type="ECO:0000256" key="2">
    <source>
        <dbReference type="SAM" id="SignalP"/>
    </source>
</evidence>
<comment type="caution">
    <text evidence="4">The sequence shown here is derived from an EMBL/GenBank/DDBJ whole genome shotgun (WGS) entry which is preliminary data.</text>
</comment>
<feature type="region of interest" description="Disordered" evidence="1">
    <location>
        <begin position="128"/>
        <end position="147"/>
    </location>
</feature>